<keyword evidence="1" id="KW-1133">Transmembrane helix</keyword>
<name>A0AA46ADM9_9AQUI</name>
<evidence type="ECO:0000313" key="2">
    <source>
        <dbReference type="EMBL" id="SMP06903.1"/>
    </source>
</evidence>
<evidence type="ECO:0000256" key="1">
    <source>
        <dbReference type="SAM" id="Phobius"/>
    </source>
</evidence>
<gene>
    <name evidence="2" type="ORF">SAMN06264868_104104</name>
</gene>
<dbReference type="NCBIfam" id="TIGR02532">
    <property type="entry name" value="IV_pilin_GFxxxE"/>
    <property type="match status" value="1"/>
</dbReference>
<organism evidence="2 3">
    <name type="scientific">Venenivibrio stagnispumantis</name>
    <dbReference type="NCBI Taxonomy" id="407998"/>
    <lineage>
        <taxon>Bacteria</taxon>
        <taxon>Pseudomonadati</taxon>
        <taxon>Aquificota</taxon>
        <taxon>Aquificia</taxon>
        <taxon>Aquificales</taxon>
        <taxon>Hydrogenothermaceae</taxon>
        <taxon>Venenivibrio</taxon>
    </lineage>
</organism>
<protein>
    <submittedName>
        <fullName evidence="2">Prepilin-type N-terminal cleavage/methylation domain-containing protein</fullName>
    </submittedName>
</protein>
<dbReference type="InterPro" id="IPR012902">
    <property type="entry name" value="N_methyl_site"/>
</dbReference>
<reference evidence="2" key="1">
    <citation type="submission" date="2017-05" db="EMBL/GenBank/DDBJ databases">
        <authorList>
            <person name="Varghese N."/>
            <person name="Submissions S."/>
        </authorList>
    </citation>
    <scope>NUCLEOTIDE SEQUENCE</scope>
    <source>
        <strain evidence="2">DSM 18763</strain>
    </source>
</reference>
<proteinExistence type="predicted"/>
<sequence>MKKNEGFSLLELLVVIILISLVFSIGGTVFINNIKSMGDFENSINNSINEIAFINQLTAGLYSKYEKRDENIKIEEDRISFYTGYPVFYEGFVRAEYILKKSDEDYIDIYYEEFPYVDGNLGFDGIKKSYIGKFKNLKIYIYDGQNWLVNYKGKNFPQIIKISIDGFDYYITTNAKVVK</sequence>
<dbReference type="AlphaFoldDB" id="A0AA46ADM9"/>
<accession>A0AA46ADM9</accession>
<dbReference type="EMBL" id="FXTX01000004">
    <property type="protein sequence ID" value="SMP06903.1"/>
    <property type="molecule type" value="Genomic_DNA"/>
</dbReference>
<dbReference type="RefSeq" id="WP_265134344.1">
    <property type="nucleotide sequence ID" value="NZ_FXTX01000004.1"/>
</dbReference>
<dbReference type="Pfam" id="PF07963">
    <property type="entry name" value="N_methyl"/>
    <property type="match status" value="1"/>
</dbReference>
<evidence type="ECO:0000313" key="3">
    <source>
        <dbReference type="Proteomes" id="UP001157947"/>
    </source>
</evidence>
<keyword evidence="1" id="KW-0472">Membrane</keyword>
<comment type="caution">
    <text evidence="2">The sequence shown here is derived from an EMBL/GenBank/DDBJ whole genome shotgun (WGS) entry which is preliminary data.</text>
</comment>
<keyword evidence="1" id="KW-0812">Transmembrane</keyword>
<keyword evidence="3" id="KW-1185">Reference proteome</keyword>
<feature type="transmembrane region" description="Helical" evidence="1">
    <location>
        <begin position="12"/>
        <end position="31"/>
    </location>
</feature>
<dbReference type="Proteomes" id="UP001157947">
    <property type="component" value="Unassembled WGS sequence"/>
</dbReference>